<dbReference type="eggNOG" id="ENOG502QVGS">
    <property type="taxonomic scope" value="Eukaryota"/>
</dbReference>
<evidence type="ECO:0000313" key="3">
    <source>
        <dbReference type="Proteomes" id="UP000008181"/>
    </source>
</evidence>
<gene>
    <name evidence="2" type="ORF">THITE_2119145</name>
</gene>
<evidence type="ECO:0000256" key="1">
    <source>
        <dbReference type="SAM" id="MobiDB-lite"/>
    </source>
</evidence>
<dbReference type="Proteomes" id="UP000008181">
    <property type="component" value="Chromosome 4"/>
</dbReference>
<dbReference type="HOGENOM" id="CLU_1077697_0_0_1"/>
<feature type="region of interest" description="Disordered" evidence="1">
    <location>
        <begin position="131"/>
        <end position="200"/>
    </location>
</feature>
<sequence length="231" mass="23405">MMASTASALTLYNFQPITSAAVPLSCILAYNSRIPGCKMDDFVKGNTCSAACVGGLTRVQSTLQAVCSDADVPPTSVLGQALLGNLVQLLCPGTGTSPDDSTSSSASVTVTITRTSSRSALILTTVSSTATTTAAATQTEEPDTSTTSPSTTTATPDTLSQTFIQSPAPTSVLATTSTTTSAPEQTSESPRRGGGGSPFDPVVLHNDSAALTARWVTAALVSLGLCLLLLH</sequence>
<organism evidence="2 3">
    <name type="scientific">Thermothielavioides terrestris (strain ATCC 38088 / NRRL 8126)</name>
    <name type="common">Thielavia terrestris</name>
    <dbReference type="NCBI Taxonomy" id="578455"/>
    <lineage>
        <taxon>Eukaryota</taxon>
        <taxon>Fungi</taxon>
        <taxon>Dikarya</taxon>
        <taxon>Ascomycota</taxon>
        <taxon>Pezizomycotina</taxon>
        <taxon>Sordariomycetes</taxon>
        <taxon>Sordariomycetidae</taxon>
        <taxon>Sordariales</taxon>
        <taxon>Chaetomiaceae</taxon>
        <taxon>Thermothielavioides</taxon>
        <taxon>Thermothielavioides terrestris</taxon>
    </lineage>
</organism>
<reference evidence="2 3" key="1">
    <citation type="journal article" date="2011" name="Nat. Biotechnol.">
        <title>Comparative genomic analysis of the thermophilic biomass-degrading fungi Myceliophthora thermophila and Thielavia terrestris.</title>
        <authorList>
            <person name="Berka R.M."/>
            <person name="Grigoriev I.V."/>
            <person name="Otillar R."/>
            <person name="Salamov A."/>
            <person name="Grimwood J."/>
            <person name="Reid I."/>
            <person name="Ishmael N."/>
            <person name="John T."/>
            <person name="Darmond C."/>
            <person name="Moisan M.-C."/>
            <person name="Henrissat B."/>
            <person name="Coutinho P.M."/>
            <person name="Lombard V."/>
            <person name="Natvig D.O."/>
            <person name="Lindquist E."/>
            <person name="Schmutz J."/>
            <person name="Lucas S."/>
            <person name="Harris P."/>
            <person name="Powlowski J."/>
            <person name="Bellemare A."/>
            <person name="Taylor D."/>
            <person name="Butler G."/>
            <person name="de Vries R.P."/>
            <person name="Allijn I.E."/>
            <person name="van den Brink J."/>
            <person name="Ushinsky S."/>
            <person name="Storms R."/>
            <person name="Powell A.J."/>
            <person name="Paulsen I.T."/>
            <person name="Elbourne L.D.H."/>
            <person name="Baker S.E."/>
            <person name="Magnuson J."/>
            <person name="LaBoissiere S."/>
            <person name="Clutterbuck A.J."/>
            <person name="Martinez D."/>
            <person name="Wogulis M."/>
            <person name="de Leon A.L."/>
            <person name="Rey M.W."/>
            <person name="Tsang A."/>
        </authorList>
    </citation>
    <scope>NUCLEOTIDE SEQUENCE [LARGE SCALE GENOMIC DNA]</scope>
    <source>
        <strain evidence="3">ATCC 38088 / NRRL 8126</strain>
    </source>
</reference>
<keyword evidence="3" id="KW-1185">Reference proteome</keyword>
<protein>
    <submittedName>
        <fullName evidence="2">Uncharacterized protein</fullName>
    </submittedName>
</protein>
<name>G2RBE5_THETT</name>
<dbReference type="GeneID" id="11520365"/>
<dbReference type="AlphaFoldDB" id="G2RBE5"/>
<evidence type="ECO:0000313" key="2">
    <source>
        <dbReference type="EMBL" id="AEO69116.1"/>
    </source>
</evidence>
<feature type="compositionally biased region" description="Low complexity" evidence="1">
    <location>
        <begin position="131"/>
        <end position="188"/>
    </location>
</feature>
<proteinExistence type="predicted"/>
<accession>G2RBE5</accession>
<dbReference type="RefSeq" id="XP_003655452.1">
    <property type="nucleotide sequence ID" value="XM_003655404.1"/>
</dbReference>
<dbReference type="KEGG" id="ttt:THITE_2119145"/>
<dbReference type="OrthoDB" id="5427833at2759"/>
<dbReference type="EMBL" id="CP003012">
    <property type="protein sequence ID" value="AEO69116.1"/>
    <property type="molecule type" value="Genomic_DNA"/>
</dbReference>